<feature type="transmembrane region" description="Helical" evidence="2">
    <location>
        <begin position="155"/>
        <end position="174"/>
    </location>
</feature>
<organism evidence="4 5">
    <name type="scientific">Terrabacter aerolatus</name>
    <dbReference type="NCBI Taxonomy" id="422442"/>
    <lineage>
        <taxon>Bacteria</taxon>
        <taxon>Bacillati</taxon>
        <taxon>Actinomycetota</taxon>
        <taxon>Actinomycetes</taxon>
        <taxon>Micrococcales</taxon>
        <taxon>Intrasporangiaceae</taxon>
        <taxon>Terrabacter</taxon>
    </lineage>
</organism>
<dbReference type="RefSeq" id="WP_147064808.1">
    <property type="nucleotide sequence ID" value="NZ_BAAARO010000002.1"/>
</dbReference>
<dbReference type="Proteomes" id="UP000321534">
    <property type="component" value="Unassembled WGS sequence"/>
</dbReference>
<feature type="transmembrane region" description="Helical" evidence="2">
    <location>
        <begin position="181"/>
        <end position="201"/>
    </location>
</feature>
<dbReference type="OrthoDB" id="9789113at2"/>
<evidence type="ECO:0000313" key="5">
    <source>
        <dbReference type="Proteomes" id="UP000321534"/>
    </source>
</evidence>
<evidence type="ECO:0000259" key="3">
    <source>
        <dbReference type="SMART" id="SM00014"/>
    </source>
</evidence>
<reference evidence="4 5" key="1">
    <citation type="submission" date="2019-07" db="EMBL/GenBank/DDBJ databases">
        <title>Whole genome shotgun sequence of Terrabacter aerolatus NBRC 106305.</title>
        <authorList>
            <person name="Hosoyama A."/>
            <person name="Uohara A."/>
            <person name="Ohji S."/>
            <person name="Ichikawa N."/>
        </authorList>
    </citation>
    <scope>NUCLEOTIDE SEQUENCE [LARGE SCALE GENOMIC DNA]</scope>
    <source>
        <strain evidence="4 5">NBRC 106305</strain>
    </source>
</reference>
<feature type="transmembrane region" description="Helical" evidence="2">
    <location>
        <begin position="29"/>
        <end position="49"/>
    </location>
</feature>
<dbReference type="InterPro" id="IPR036938">
    <property type="entry name" value="PAP2/HPO_sf"/>
</dbReference>
<keyword evidence="2" id="KW-0472">Membrane</keyword>
<dbReference type="Pfam" id="PF01569">
    <property type="entry name" value="PAP2"/>
    <property type="match status" value="1"/>
</dbReference>
<protein>
    <recommendedName>
        <fullName evidence="3">Phosphatidic acid phosphatase type 2/haloperoxidase domain-containing protein</fullName>
    </recommendedName>
</protein>
<proteinExistence type="predicted"/>
<dbReference type="Gene3D" id="1.20.144.10">
    <property type="entry name" value="Phosphatidic acid phosphatase type 2/haloperoxidase"/>
    <property type="match status" value="1"/>
</dbReference>
<keyword evidence="5" id="KW-1185">Reference proteome</keyword>
<dbReference type="PANTHER" id="PTHR14969:SF13">
    <property type="entry name" value="AT30094P"/>
    <property type="match status" value="1"/>
</dbReference>
<dbReference type="SMART" id="SM00014">
    <property type="entry name" value="acidPPc"/>
    <property type="match status" value="1"/>
</dbReference>
<feature type="region of interest" description="Disordered" evidence="1">
    <location>
        <begin position="1"/>
        <end position="20"/>
    </location>
</feature>
<evidence type="ECO:0000256" key="1">
    <source>
        <dbReference type="SAM" id="MobiDB-lite"/>
    </source>
</evidence>
<dbReference type="PANTHER" id="PTHR14969">
    <property type="entry name" value="SPHINGOSINE-1-PHOSPHATE PHOSPHOHYDROLASE"/>
    <property type="match status" value="1"/>
</dbReference>
<name>A0A512CZF6_9MICO</name>
<dbReference type="EMBL" id="BJYX01000005">
    <property type="protein sequence ID" value="GEO29599.1"/>
    <property type="molecule type" value="Genomic_DNA"/>
</dbReference>
<sequence>MRTTVHEGTEPGTGPLTTGLGRARRTRRLAAALAGLVALVAALAVGVMVTKLGAARTGELGLDVSISHHRDAALTDLALAVNLLLGTLVAPVLLVVVCATIWVRSRFVATTVAMLTAVGWFSVEVGKLLVQRTRPPATAVHALVSETAADSYPSGHTAFAAGALFAVVAALALAGRSTRAAWMIGVPVVAVVALSRLYLGVHYLSDVIASVVFAGASILVAVAVVQPWLMRLQHADLHRRAASVAAPAREEDSEGEA</sequence>
<gene>
    <name evidence="4" type="ORF">TAE01_14090</name>
</gene>
<keyword evidence="2" id="KW-1133">Transmembrane helix</keyword>
<evidence type="ECO:0000313" key="4">
    <source>
        <dbReference type="EMBL" id="GEO29599.1"/>
    </source>
</evidence>
<dbReference type="AlphaFoldDB" id="A0A512CZF6"/>
<keyword evidence="2" id="KW-0812">Transmembrane</keyword>
<evidence type="ECO:0000256" key="2">
    <source>
        <dbReference type="SAM" id="Phobius"/>
    </source>
</evidence>
<accession>A0A512CZF6</accession>
<feature type="transmembrane region" description="Helical" evidence="2">
    <location>
        <begin position="207"/>
        <end position="230"/>
    </location>
</feature>
<dbReference type="SUPFAM" id="SSF48317">
    <property type="entry name" value="Acid phosphatase/Vanadium-dependent haloperoxidase"/>
    <property type="match status" value="1"/>
</dbReference>
<feature type="transmembrane region" description="Helical" evidence="2">
    <location>
        <begin position="77"/>
        <end position="102"/>
    </location>
</feature>
<feature type="transmembrane region" description="Helical" evidence="2">
    <location>
        <begin position="107"/>
        <end position="123"/>
    </location>
</feature>
<comment type="caution">
    <text evidence="4">The sequence shown here is derived from an EMBL/GenBank/DDBJ whole genome shotgun (WGS) entry which is preliminary data.</text>
</comment>
<feature type="domain" description="Phosphatidic acid phosphatase type 2/haloperoxidase" evidence="3">
    <location>
        <begin position="108"/>
        <end position="222"/>
    </location>
</feature>
<dbReference type="InterPro" id="IPR000326">
    <property type="entry name" value="PAP2/HPO"/>
</dbReference>